<evidence type="ECO:0000256" key="12">
    <source>
        <dbReference type="SAM" id="SignalP"/>
    </source>
</evidence>
<evidence type="ECO:0000256" key="5">
    <source>
        <dbReference type="ARBA" id="ARBA00022622"/>
    </source>
</evidence>
<feature type="transmembrane region" description="Helical" evidence="11">
    <location>
        <begin position="473"/>
        <end position="496"/>
    </location>
</feature>
<keyword evidence="9" id="KW-0349">Heme</keyword>
<dbReference type="InterPro" id="IPR049326">
    <property type="entry name" value="Rhodopsin_dom_fungi"/>
</dbReference>
<dbReference type="EMBL" id="JARVKF010000157">
    <property type="protein sequence ID" value="KAK9421748.1"/>
    <property type="molecule type" value="Genomic_DNA"/>
</dbReference>
<feature type="transmembrane region" description="Helical" evidence="11">
    <location>
        <begin position="116"/>
        <end position="138"/>
    </location>
</feature>
<evidence type="ECO:0000313" key="15">
    <source>
        <dbReference type="Proteomes" id="UP001408356"/>
    </source>
</evidence>
<feature type="transmembrane region" description="Helical" evidence="11">
    <location>
        <begin position="196"/>
        <end position="217"/>
    </location>
</feature>
<feature type="signal peptide" evidence="12">
    <location>
        <begin position="1"/>
        <end position="19"/>
    </location>
</feature>
<proteinExistence type="inferred from homology"/>
<evidence type="ECO:0000313" key="14">
    <source>
        <dbReference type="EMBL" id="KAK9421748.1"/>
    </source>
</evidence>
<organism evidence="14 15">
    <name type="scientific">Seiridium unicorne</name>
    <dbReference type="NCBI Taxonomy" id="138068"/>
    <lineage>
        <taxon>Eukaryota</taxon>
        <taxon>Fungi</taxon>
        <taxon>Dikarya</taxon>
        <taxon>Ascomycota</taxon>
        <taxon>Pezizomycotina</taxon>
        <taxon>Sordariomycetes</taxon>
        <taxon>Xylariomycetidae</taxon>
        <taxon>Amphisphaeriales</taxon>
        <taxon>Sporocadaceae</taxon>
        <taxon>Seiridium</taxon>
    </lineage>
</organism>
<feature type="disulfide bond" evidence="9">
    <location>
        <begin position="39"/>
        <end position="72"/>
    </location>
</feature>
<keyword evidence="11" id="KW-1133">Transmembrane helix</keyword>
<feature type="transmembrane region" description="Helical" evidence="11">
    <location>
        <begin position="1050"/>
        <end position="1072"/>
    </location>
</feature>
<feature type="compositionally biased region" description="Low complexity" evidence="10">
    <location>
        <begin position="814"/>
        <end position="831"/>
    </location>
</feature>
<dbReference type="InterPro" id="IPR008427">
    <property type="entry name" value="Extracellular_membr_CFEM_dom"/>
</dbReference>
<dbReference type="SMART" id="SM00747">
    <property type="entry name" value="CFEM"/>
    <property type="match status" value="1"/>
</dbReference>
<dbReference type="Proteomes" id="UP001408356">
    <property type="component" value="Unassembled WGS sequence"/>
</dbReference>
<evidence type="ECO:0000256" key="9">
    <source>
        <dbReference type="PROSITE-ProRule" id="PRU01356"/>
    </source>
</evidence>
<keyword evidence="11" id="KW-0812">Transmembrane</keyword>
<feature type="binding site" description="axial binding residue" evidence="9">
    <location>
        <position position="34"/>
    </location>
    <ligand>
        <name>heme</name>
        <dbReference type="ChEBI" id="CHEBI:30413"/>
    </ligand>
    <ligandPart>
        <name>Fe</name>
        <dbReference type="ChEBI" id="CHEBI:18248"/>
    </ligandPart>
</feature>
<evidence type="ECO:0000256" key="7">
    <source>
        <dbReference type="ARBA" id="ARBA00023157"/>
    </source>
</evidence>
<feature type="transmembrane region" description="Helical" evidence="11">
    <location>
        <begin position="237"/>
        <end position="260"/>
    </location>
</feature>
<comment type="caution">
    <text evidence="14">The sequence shown here is derived from an EMBL/GenBank/DDBJ whole genome shotgun (WGS) entry which is preliminary data.</text>
</comment>
<comment type="similarity">
    <text evidence="3">Belongs to the RBT5 family.</text>
</comment>
<evidence type="ECO:0000256" key="3">
    <source>
        <dbReference type="ARBA" id="ARBA00010031"/>
    </source>
</evidence>
<protein>
    <recommendedName>
        <fullName evidence="13">CFEM domain-containing protein</fullName>
    </recommendedName>
</protein>
<feature type="region of interest" description="Disordered" evidence="10">
    <location>
        <begin position="811"/>
        <end position="832"/>
    </location>
</feature>
<keyword evidence="4" id="KW-0964">Secreted</keyword>
<feature type="transmembrane region" description="Helical" evidence="11">
    <location>
        <begin position="83"/>
        <end position="104"/>
    </location>
</feature>
<keyword evidence="15" id="KW-1185">Reference proteome</keyword>
<keyword evidence="7 9" id="KW-1015">Disulfide bond</keyword>
<feature type="disulfide bond" evidence="9">
    <location>
        <begin position="16"/>
        <end position="56"/>
    </location>
</feature>
<keyword evidence="9" id="KW-0479">Metal-binding</keyword>
<name>A0ABR2V4A2_9PEZI</name>
<dbReference type="PROSITE" id="PS52012">
    <property type="entry name" value="CFEM"/>
    <property type="match status" value="1"/>
</dbReference>
<feature type="domain" description="CFEM" evidence="13">
    <location>
        <begin position="1"/>
        <end position="99"/>
    </location>
</feature>
<dbReference type="Pfam" id="PF11374">
    <property type="entry name" value="DUF3176"/>
    <property type="match status" value="1"/>
</dbReference>
<keyword evidence="11" id="KW-0472">Membrane</keyword>
<dbReference type="Pfam" id="PF05730">
    <property type="entry name" value="CFEM"/>
    <property type="match status" value="1"/>
</dbReference>
<keyword evidence="8" id="KW-0449">Lipoprotein</keyword>
<feature type="disulfide bond" evidence="9">
    <location>
        <begin position="30"/>
        <end position="37"/>
    </location>
</feature>
<gene>
    <name evidence="14" type="ORF">SUNI508_05349</name>
</gene>
<evidence type="ECO:0000256" key="6">
    <source>
        <dbReference type="ARBA" id="ARBA00022729"/>
    </source>
</evidence>
<sequence length="1138" mass="124271">MSASGVAVLMTELPSCALTCLVTAIGHSTCTITDVSCQCRNQALNAEVETCVLGHCTLPEALQTKNITQTACGAPIRYEAGSYLPISVTLMSIVSVLVLTRLAFKKFVSIGGICLDDWFIFAAWLTCIASTVLNHGLIMPNGLGRDMWTLSTETVSKFLLGFWIMELCYFLEVSLTKLSMIAFYARIFPGKVVRRMLLGTAVFVALFGIVFVLAAIFQCTPVDYFWGQLQGEQGRCVNVGALAWSHAAINIALDVWLLAVPLSQLRQLQMSLGKKLGVAAMFFVGSFPPHIPDQNGKLDESHLGLLRRIIVVDRRGHGWCHLHLHARATSDVCPGRKTPGHHNIPAGSLQNFPHSTTREAGGGRAVPVMPYTLMSVNYGVDMGRLKSGSTIQNHVHSQGQYGWKHPARVMLDELVLAQEPTAKCSLLSEMTSPRTGCSDVDKDEFSSQYQAMAHPETQSTNGKRLRRLQKAFLPWKWQATQLLIAFGTLATIISVLDRLSGEQQPEWLQGFTLNSLIAILATLLRGTLVTVVEEVISQLKWDWFQIDRPLIHLEAYERASRGPWGALRYLFCIRGLNLASVGALITVISMAIGALTQQAIRPVACSRPLLLGDNAAYVPVAQTLSNDGILAAIYPGHSRYTTIPYVDADTRAAVMNGVSQKYPGPVAATCTTGNCTFPERNGISYSSLVIGSNCVDVSSEIEQITLPTNSIQQIFSNTTQRFFVSNDAVVSQYRVPTNTSLTFCEGCGSLDTTLLLQNGTSLNFTTSGQWSTFLNITMNPSITDIDWSSNDPKVLAGFGNISIMMPTTRGCQATRTGSETSSSGSDNVGSTCNQPTLNVDSLPDDFGLMAAVCWLYPGVANINAEVVNGQLIEAQVSELVPLSLNGASIDLLEVAQDHTSLYGYQNPCYIDGLLYDISHQQQLPDNITAKTVTDAISHQNFSIPEDCLYGIGLEYYYALKELMLEVFDEDQCLPGGSYDNVYDNIMCDSWWLESLWNSRNASVESVSTVMANVATALTNRLRAIGQDFSGQPTLAHGTAMQVLVCTEVNWPWLAFPVGMVLATTALLVGMIARDFFSKEAFPVWKSSLLPLLHYGLEKPSQQQGLTDLGQLSNMAKMTRVRLREGAQGWKFSATEAAQ</sequence>
<reference evidence="14 15" key="1">
    <citation type="journal article" date="2024" name="J. Plant Pathol.">
        <title>Sequence and assembly of the genome of Seiridium unicorne, isolate CBS 538.82, causal agent of cypress canker disease.</title>
        <authorList>
            <person name="Scali E."/>
            <person name="Rocca G.D."/>
            <person name="Danti R."/>
            <person name="Garbelotto M."/>
            <person name="Barberini S."/>
            <person name="Baroncelli R."/>
            <person name="Emiliani G."/>
        </authorList>
    </citation>
    <scope>NUCLEOTIDE SEQUENCE [LARGE SCALE GENOMIC DNA]</scope>
    <source>
        <strain evidence="14 15">BM-138-508</strain>
    </source>
</reference>
<accession>A0ABR2V4A2</accession>
<feature type="transmembrane region" description="Helical" evidence="11">
    <location>
        <begin position="516"/>
        <end position="536"/>
    </location>
</feature>
<feature type="transmembrane region" description="Helical" evidence="11">
    <location>
        <begin position="576"/>
        <end position="595"/>
    </location>
</feature>
<feature type="chain" id="PRO_5047011292" description="CFEM domain-containing protein" evidence="12">
    <location>
        <begin position="20"/>
        <end position="1138"/>
    </location>
</feature>
<keyword evidence="5" id="KW-0325">Glycoprotein</keyword>
<evidence type="ECO:0000256" key="2">
    <source>
        <dbReference type="ARBA" id="ARBA00004613"/>
    </source>
</evidence>
<evidence type="ECO:0000256" key="4">
    <source>
        <dbReference type="ARBA" id="ARBA00022525"/>
    </source>
</evidence>
<keyword evidence="6 12" id="KW-0732">Signal</keyword>
<evidence type="ECO:0000256" key="11">
    <source>
        <dbReference type="SAM" id="Phobius"/>
    </source>
</evidence>
<dbReference type="PANTHER" id="PTHR35394">
    <property type="entry name" value="DUF3176 DOMAIN-CONTAINING PROTEIN"/>
    <property type="match status" value="1"/>
</dbReference>
<feature type="transmembrane region" description="Helical" evidence="11">
    <location>
        <begin position="158"/>
        <end position="184"/>
    </location>
</feature>
<feature type="disulfide bond" evidence="9">
    <location>
        <begin position="20"/>
        <end position="51"/>
    </location>
</feature>
<dbReference type="InterPro" id="IPR021514">
    <property type="entry name" value="DUF3176"/>
</dbReference>
<keyword evidence="9" id="KW-0408">Iron</keyword>
<evidence type="ECO:0000259" key="13">
    <source>
        <dbReference type="PROSITE" id="PS52012"/>
    </source>
</evidence>
<dbReference type="Pfam" id="PF20684">
    <property type="entry name" value="Fung_rhodopsin"/>
    <property type="match status" value="1"/>
</dbReference>
<evidence type="ECO:0000256" key="10">
    <source>
        <dbReference type="SAM" id="MobiDB-lite"/>
    </source>
</evidence>
<evidence type="ECO:0000256" key="1">
    <source>
        <dbReference type="ARBA" id="ARBA00004589"/>
    </source>
</evidence>
<comment type="subcellular location">
    <subcellularLocation>
        <location evidence="1">Membrane</location>
        <topology evidence="1">Lipid-anchor</topology>
        <topology evidence="1">GPI-anchor</topology>
    </subcellularLocation>
    <subcellularLocation>
        <location evidence="2">Secreted</location>
    </subcellularLocation>
</comment>
<keyword evidence="5" id="KW-0336">GPI-anchor</keyword>
<dbReference type="PANTHER" id="PTHR35394:SF5">
    <property type="entry name" value="DUF3176 DOMAIN-CONTAINING PROTEIN"/>
    <property type="match status" value="1"/>
</dbReference>
<evidence type="ECO:0000256" key="8">
    <source>
        <dbReference type="ARBA" id="ARBA00023288"/>
    </source>
</evidence>